<keyword evidence="10" id="KW-1185">Reference proteome</keyword>
<dbReference type="InterPro" id="IPR019002">
    <property type="entry name" value="Ribosome_biogenesis_Nop16"/>
</dbReference>
<evidence type="ECO:0000256" key="4">
    <source>
        <dbReference type="ARBA" id="ARBA00011187"/>
    </source>
</evidence>
<evidence type="ECO:0000256" key="1">
    <source>
        <dbReference type="ARBA" id="ARBA00002889"/>
    </source>
</evidence>
<comment type="subcellular location">
    <subcellularLocation>
        <location evidence="2">Nucleus</location>
        <location evidence="2">Nucleolus</location>
    </subcellularLocation>
</comment>
<name>A0ABR1V565_9PEZI</name>
<evidence type="ECO:0000313" key="9">
    <source>
        <dbReference type="EMBL" id="KAK8066327.1"/>
    </source>
</evidence>
<gene>
    <name evidence="9" type="ORF">PG997_013074</name>
</gene>
<dbReference type="RefSeq" id="XP_066663080.1">
    <property type="nucleotide sequence ID" value="XM_066817388.1"/>
</dbReference>
<dbReference type="EMBL" id="JAQQWN010000009">
    <property type="protein sequence ID" value="KAK8066327.1"/>
    <property type="molecule type" value="Genomic_DNA"/>
</dbReference>
<dbReference type="Proteomes" id="UP001433268">
    <property type="component" value="Unassembled WGS sequence"/>
</dbReference>
<comment type="subunit">
    <text evidence="4">Component of the pre-66S ribosomal particle.</text>
</comment>
<evidence type="ECO:0000256" key="3">
    <source>
        <dbReference type="ARBA" id="ARBA00008479"/>
    </source>
</evidence>
<comment type="caution">
    <text evidence="9">The sequence shown here is derived from an EMBL/GenBank/DDBJ whole genome shotgun (WGS) entry which is preliminary data.</text>
</comment>
<evidence type="ECO:0000256" key="7">
    <source>
        <dbReference type="ARBA" id="ARBA00023274"/>
    </source>
</evidence>
<keyword evidence="7" id="KW-0687">Ribonucleoprotein</keyword>
<reference evidence="9 10" key="1">
    <citation type="submission" date="2023-01" db="EMBL/GenBank/DDBJ databases">
        <title>Analysis of 21 Apiospora genomes using comparative genomics revels a genus with tremendous synthesis potential of carbohydrate active enzymes and secondary metabolites.</title>
        <authorList>
            <person name="Sorensen T."/>
        </authorList>
    </citation>
    <scope>NUCLEOTIDE SEQUENCE [LARGE SCALE GENOMIC DNA]</scope>
    <source>
        <strain evidence="9 10">CBS 114990</strain>
    </source>
</reference>
<comment type="similarity">
    <text evidence="3">Belongs to the NOP16 family.</text>
</comment>
<feature type="compositionally biased region" description="Basic residues" evidence="8">
    <location>
        <begin position="1"/>
        <end position="13"/>
    </location>
</feature>
<comment type="function">
    <text evidence="1">Involved in the biogenesis of the 60S ribosomal subunit.</text>
</comment>
<dbReference type="Pfam" id="PF09420">
    <property type="entry name" value="Nop16"/>
    <property type="match status" value="1"/>
</dbReference>
<evidence type="ECO:0000313" key="10">
    <source>
        <dbReference type="Proteomes" id="UP001433268"/>
    </source>
</evidence>
<dbReference type="GeneID" id="92050448"/>
<evidence type="ECO:0000256" key="6">
    <source>
        <dbReference type="ARBA" id="ARBA00023242"/>
    </source>
</evidence>
<feature type="region of interest" description="Disordered" evidence="8">
    <location>
        <begin position="121"/>
        <end position="166"/>
    </location>
</feature>
<evidence type="ECO:0000256" key="2">
    <source>
        <dbReference type="ARBA" id="ARBA00004604"/>
    </source>
</evidence>
<evidence type="ECO:0000256" key="8">
    <source>
        <dbReference type="SAM" id="MobiDB-lite"/>
    </source>
</evidence>
<feature type="region of interest" description="Disordered" evidence="8">
    <location>
        <begin position="1"/>
        <end position="33"/>
    </location>
</feature>
<evidence type="ECO:0000256" key="5">
    <source>
        <dbReference type="ARBA" id="ARBA00015522"/>
    </source>
</evidence>
<dbReference type="PANTHER" id="PTHR13243:SF1">
    <property type="entry name" value="NUCLEOLAR PROTEIN 16"/>
    <property type="match status" value="1"/>
</dbReference>
<keyword evidence="6" id="KW-0539">Nucleus</keyword>
<dbReference type="PANTHER" id="PTHR13243">
    <property type="entry name" value="HSPC111 PROTEIN-RELATED"/>
    <property type="match status" value="1"/>
</dbReference>
<accession>A0ABR1V565</accession>
<protein>
    <recommendedName>
        <fullName evidence="5">Nucleolar protein 16</fullName>
    </recommendedName>
</protein>
<organism evidence="9 10">
    <name type="scientific">Apiospora hydei</name>
    <dbReference type="NCBI Taxonomy" id="1337664"/>
    <lineage>
        <taxon>Eukaryota</taxon>
        <taxon>Fungi</taxon>
        <taxon>Dikarya</taxon>
        <taxon>Ascomycota</taxon>
        <taxon>Pezizomycotina</taxon>
        <taxon>Sordariomycetes</taxon>
        <taxon>Xylariomycetidae</taxon>
        <taxon>Amphisphaeriales</taxon>
        <taxon>Apiosporaceae</taxon>
        <taxon>Apiospora</taxon>
    </lineage>
</organism>
<feature type="region of interest" description="Disordered" evidence="8">
    <location>
        <begin position="60"/>
        <end position="87"/>
    </location>
</feature>
<proteinExistence type="inferred from homology"/>
<feature type="compositionally biased region" description="Acidic residues" evidence="8">
    <location>
        <begin position="132"/>
        <end position="163"/>
    </location>
</feature>
<sequence length="240" mass="27101">MGRELQKRKRRSSRPAVRQPSSKPRRITNPLGNDIIAHNWDKDLTTTQNFRRLGLVSRLNAPTGGVEPNLRSKKSTGRATKPTDPFAIATAGKDGSVVTEARVERDENGKIIRIISTNGKRAKPNPLNDPLNELETDSEAEEEDEQMAEDGETWGGIAEEENEEGVRTDVVKALEAEANRPRQKHVRGQSQREREWLQDLMDKHGDNTRAMARDRKLNPMQQTEADIERRIAKLKGEKKA</sequence>